<dbReference type="STRING" id="450851.PHZ_c3360"/>
<keyword evidence="2" id="KW-0378">Hydrolase</keyword>
<dbReference type="InterPro" id="IPR013108">
    <property type="entry name" value="Amidohydro_3"/>
</dbReference>
<keyword evidence="3" id="KW-1185">Reference proteome</keyword>
<evidence type="ECO:0000313" key="2">
    <source>
        <dbReference type="EMBL" id="ACG79769.1"/>
    </source>
</evidence>
<dbReference type="InterPro" id="IPR011059">
    <property type="entry name" value="Metal-dep_hydrolase_composite"/>
</dbReference>
<protein>
    <submittedName>
        <fullName evidence="2">D-amino acid aminohydrolase</fullName>
    </submittedName>
</protein>
<dbReference type="RefSeq" id="WP_012523907.1">
    <property type="nucleotide sequence ID" value="NC_011144.1"/>
</dbReference>
<reference evidence="2 3" key="1">
    <citation type="journal article" date="2008" name="BMC Genomics">
        <title>Complete genome of Phenylobacterium zucineum - a novel facultative intracellular bacterium isolated from human erythroleukemia cell line K562.</title>
        <authorList>
            <person name="Luo Y."/>
            <person name="Xu X."/>
            <person name="Ding Z."/>
            <person name="Liu Z."/>
            <person name="Zhang B."/>
            <person name="Yan Z."/>
            <person name="Sun J."/>
            <person name="Hu S."/>
            <person name="Hu X."/>
        </authorList>
    </citation>
    <scope>NUCLEOTIDE SEQUENCE [LARGE SCALE GENOMIC DNA]</scope>
    <source>
        <strain evidence="2 3">HLK1</strain>
    </source>
</reference>
<evidence type="ECO:0000259" key="1">
    <source>
        <dbReference type="Pfam" id="PF07969"/>
    </source>
</evidence>
<gene>
    <name evidence="2" type="ordered locus">PHZ_c3360</name>
</gene>
<organism evidence="2 3">
    <name type="scientific">Phenylobacterium zucineum (strain HLK1)</name>
    <dbReference type="NCBI Taxonomy" id="450851"/>
    <lineage>
        <taxon>Bacteria</taxon>
        <taxon>Pseudomonadati</taxon>
        <taxon>Pseudomonadota</taxon>
        <taxon>Alphaproteobacteria</taxon>
        <taxon>Caulobacterales</taxon>
        <taxon>Caulobacteraceae</taxon>
        <taxon>Phenylobacterium</taxon>
    </lineage>
</organism>
<dbReference type="Proteomes" id="UP000001868">
    <property type="component" value="Chromosome"/>
</dbReference>
<dbReference type="KEGG" id="pzu:PHZ_c3360"/>
<dbReference type="Pfam" id="PF07969">
    <property type="entry name" value="Amidohydro_3"/>
    <property type="match status" value="1"/>
</dbReference>
<feature type="domain" description="Amidohydrolase 3" evidence="1">
    <location>
        <begin position="46"/>
        <end position="552"/>
    </location>
</feature>
<dbReference type="SUPFAM" id="SSF51338">
    <property type="entry name" value="Composite domain of metallo-dependent hydrolases"/>
    <property type="match status" value="1"/>
</dbReference>
<dbReference type="InterPro" id="IPR032466">
    <property type="entry name" value="Metal_Hydrolase"/>
</dbReference>
<dbReference type="eggNOG" id="COG3653">
    <property type="taxonomic scope" value="Bacteria"/>
</dbReference>
<dbReference type="GO" id="GO:0016812">
    <property type="term" value="F:hydrolase activity, acting on carbon-nitrogen (but not peptide) bonds, in cyclic amides"/>
    <property type="evidence" value="ECO:0007669"/>
    <property type="project" value="TreeGrafter"/>
</dbReference>
<dbReference type="GO" id="GO:0005829">
    <property type="term" value="C:cytosol"/>
    <property type="evidence" value="ECO:0007669"/>
    <property type="project" value="TreeGrafter"/>
</dbReference>
<dbReference type="PANTHER" id="PTHR11647">
    <property type="entry name" value="HYDRANTOINASE/DIHYDROPYRIMIDINASE FAMILY MEMBER"/>
    <property type="match status" value="1"/>
</dbReference>
<evidence type="ECO:0000313" key="3">
    <source>
        <dbReference type="Proteomes" id="UP000001868"/>
    </source>
</evidence>
<sequence length="579" mass="62405">MEKAFDLVVRGGTLVDGSGGAPFEADVGVKDGRIAAVGRLAGAGAEEIDARGMLVTPGFVDIHTHYDGQATWDERMQPSSWHGVTSVVMGNCGVGFAPCRPEDHDRLVRLMEGVEDIPFPVLSQGLPWNWESYPDYLDALARRRFDVDVGSQLPHAALRVFVMGERGANREPATEADIHAMAALARRAAEAGALGFSTSRTLNHRTSDGQPTPTLTAGEDELTGIALGLSAAGKGVLQVVSDFADPEAEWAMLRRIVERSGRPLSFSLVQSPRAPESYKVLLAGLSEANAAGLPMRAQVAGRAVGVLFGFELTMNPFSQHPAYQEIAHLPLAARVERLRDPAFRARLLHEESEAQRCFAGTQPRAWDNMWPLGETPDYEPTRETTIAALAAARGADPAEVALDHMLTNGGRGMLYLPFLNYAFGNLDPAHEMLTHPDCVPGLSDGGAHVGMICDGSFPTFNITHWTRDRTRGPKLPLERMIKAQCRDTAETVGLFDRGVVAPGFRADLNVIDYGRLKLHAPQVAYDLPAGGRRLIQRADGYVATIVAGEVTYRDGEPTGALPGRLLRGAQAAPVRMAAE</sequence>
<dbReference type="SUPFAM" id="SSF51556">
    <property type="entry name" value="Metallo-dependent hydrolases"/>
    <property type="match status" value="1"/>
</dbReference>
<proteinExistence type="predicted"/>
<name>B4RBC4_PHEZH</name>
<dbReference type="OrthoDB" id="9766983at2"/>
<dbReference type="EMBL" id="CP000747">
    <property type="protein sequence ID" value="ACG79769.1"/>
    <property type="molecule type" value="Genomic_DNA"/>
</dbReference>
<dbReference type="PANTHER" id="PTHR11647:SF1">
    <property type="entry name" value="COLLAPSIN RESPONSE MEDIATOR PROTEIN"/>
    <property type="match status" value="1"/>
</dbReference>
<dbReference type="HOGENOM" id="CLU_016107_2_1_5"/>
<dbReference type="AlphaFoldDB" id="B4RBC4"/>
<dbReference type="InterPro" id="IPR050378">
    <property type="entry name" value="Metallo-dep_Hydrolases_sf"/>
</dbReference>
<dbReference type="CDD" id="cd01297">
    <property type="entry name" value="D-aminoacylase"/>
    <property type="match status" value="1"/>
</dbReference>
<accession>B4RBC4</accession>
<dbReference type="Gene3D" id="3.20.20.140">
    <property type="entry name" value="Metal-dependent hydrolases"/>
    <property type="match status" value="1"/>
</dbReference>